<dbReference type="Proteomes" id="UP000325558">
    <property type="component" value="Unassembled WGS sequence"/>
</dbReference>
<dbReference type="CDD" id="cd05918">
    <property type="entry name" value="A_NRPS_SidN3_like"/>
    <property type="match status" value="3"/>
</dbReference>
<dbReference type="SMART" id="SM00823">
    <property type="entry name" value="PKS_PP"/>
    <property type="match status" value="3"/>
</dbReference>
<evidence type="ECO:0000256" key="6">
    <source>
        <dbReference type="ARBA" id="ARBA00029454"/>
    </source>
</evidence>
<comment type="similarity">
    <text evidence="6">Belongs to the NRP synthetase family.</text>
</comment>
<dbReference type="InterPro" id="IPR020845">
    <property type="entry name" value="AMP-binding_CS"/>
</dbReference>
<dbReference type="CDD" id="cd19542">
    <property type="entry name" value="CT_NRPS-like"/>
    <property type="match status" value="1"/>
</dbReference>
<keyword evidence="5" id="KW-0677">Repeat</keyword>
<organism evidence="9">
    <name type="scientific">Aspergillus arachidicola</name>
    <dbReference type="NCBI Taxonomy" id="656916"/>
    <lineage>
        <taxon>Eukaryota</taxon>
        <taxon>Fungi</taxon>
        <taxon>Dikarya</taxon>
        <taxon>Ascomycota</taxon>
        <taxon>Pezizomycotina</taxon>
        <taxon>Eurotiomycetes</taxon>
        <taxon>Eurotiomycetidae</taxon>
        <taxon>Eurotiales</taxon>
        <taxon>Aspergillaceae</taxon>
        <taxon>Aspergillus</taxon>
        <taxon>Aspergillus subgen. Circumdati</taxon>
    </lineage>
</organism>
<dbReference type="Pfam" id="PF00501">
    <property type="entry name" value="AMP-binding"/>
    <property type="match status" value="3"/>
</dbReference>
<dbReference type="Gene3D" id="3.30.559.10">
    <property type="entry name" value="Chloramphenicol acetyltransferase-like domain"/>
    <property type="match status" value="4"/>
</dbReference>
<dbReference type="Gene3D" id="3.40.50.12780">
    <property type="entry name" value="N-terminal domain of ligase-like"/>
    <property type="match status" value="3"/>
</dbReference>
<dbReference type="FunFam" id="3.30.559.30:FF:000002">
    <property type="entry name" value="Nonribosomal peptide synthase Pes1"/>
    <property type="match status" value="1"/>
</dbReference>
<dbReference type="EMBL" id="ML737249">
    <property type="protein sequence ID" value="KAE8334731.1"/>
    <property type="molecule type" value="Genomic_DNA"/>
</dbReference>
<keyword evidence="2" id="KW-0596">Phosphopantetheine</keyword>
<dbReference type="FunFam" id="3.30.559.30:FF:000003">
    <property type="entry name" value="Nonribosomal peptide synthase SidD"/>
    <property type="match status" value="1"/>
</dbReference>
<dbReference type="InterPro" id="IPR010071">
    <property type="entry name" value="AA_adenyl_dom"/>
</dbReference>
<feature type="region of interest" description="Disordered" evidence="7">
    <location>
        <begin position="31"/>
        <end position="50"/>
    </location>
</feature>
<name>A0A5N6XNI1_9EURO</name>
<dbReference type="FunFam" id="1.10.1200.10:FF:000005">
    <property type="entry name" value="Nonribosomal peptide synthetase 1"/>
    <property type="match status" value="3"/>
</dbReference>
<dbReference type="Pfam" id="PF00550">
    <property type="entry name" value="PP-binding"/>
    <property type="match status" value="3"/>
</dbReference>
<dbReference type="PROSITE" id="PS00455">
    <property type="entry name" value="AMP_BINDING"/>
    <property type="match status" value="1"/>
</dbReference>
<proteinExistence type="inferred from homology"/>
<dbReference type="SUPFAM" id="SSF52777">
    <property type="entry name" value="CoA-dependent acyltransferases"/>
    <property type="match status" value="8"/>
</dbReference>
<feature type="domain" description="Carrier" evidence="8">
    <location>
        <begin position="625"/>
        <end position="701"/>
    </location>
</feature>
<dbReference type="InterPro" id="IPR036736">
    <property type="entry name" value="ACP-like_sf"/>
</dbReference>
<dbReference type="FunFam" id="3.30.300.30:FF:000015">
    <property type="entry name" value="Nonribosomal peptide synthase SidD"/>
    <property type="match status" value="3"/>
</dbReference>
<reference evidence="9" key="1">
    <citation type="submission" date="2019-04" db="EMBL/GenBank/DDBJ databases">
        <title>Friends and foes A comparative genomics study of 23 Aspergillus species from section Flavi.</title>
        <authorList>
            <consortium name="DOE Joint Genome Institute"/>
            <person name="Kjaerbolling I."/>
            <person name="Vesth T."/>
            <person name="Frisvad J.C."/>
            <person name="Nybo J.L."/>
            <person name="Theobald S."/>
            <person name="Kildgaard S."/>
            <person name="Isbrandt T."/>
            <person name="Kuo A."/>
            <person name="Sato A."/>
            <person name="Lyhne E.K."/>
            <person name="Kogle M.E."/>
            <person name="Wiebenga A."/>
            <person name="Kun R.S."/>
            <person name="Lubbers R.J."/>
            <person name="Makela M.R."/>
            <person name="Barry K."/>
            <person name="Chovatia M."/>
            <person name="Clum A."/>
            <person name="Daum C."/>
            <person name="Haridas S."/>
            <person name="He G."/>
            <person name="LaButti K."/>
            <person name="Lipzen A."/>
            <person name="Mondo S."/>
            <person name="Riley R."/>
            <person name="Salamov A."/>
            <person name="Simmons B.A."/>
            <person name="Magnuson J.K."/>
            <person name="Henrissat B."/>
            <person name="Mortensen U.H."/>
            <person name="Larsen T.O."/>
            <person name="Devries R.P."/>
            <person name="Grigoriev I.V."/>
            <person name="Machida M."/>
            <person name="Baker S.E."/>
            <person name="Andersen M.R."/>
        </authorList>
    </citation>
    <scope>NUCLEOTIDE SEQUENCE</scope>
    <source>
        <strain evidence="9">CBS 117612</strain>
    </source>
</reference>
<keyword evidence="4" id="KW-0436">Ligase</keyword>
<feature type="domain" description="Carrier" evidence="8">
    <location>
        <begin position="1730"/>
        <end position="1806"/>
    </location>
</feature>
<feature type="domain" description="Carrier" evidence="8">
    <location>
        <begin position="3283"/>
        <end position="3359"/>
    </location>
</feature>
<dbReference type="GO" id="GO:0016874">
    <property type="term" value="F:ligase activity"/>
    <property type="evidence" value="ECO:0007669"/>
    <property type="project" value="UniProtKB-KW"/>
</dbReference>
<comment type="pathway">
    <text evidence="1">Secondary metabolite biosynthesis.</text>
</comment>
<dbReference type="FunFam" id="3.30.559.30:FF:000005">
    <property type="entry name" value="Nonribosomal peptide synthase Pes1"/>
    <property type="match status" value="1"/>
</dbReference>
<dbReference type="InterPro" id="IPR009081">
    <property type="entry name" value="PP-bd_ACP"/>
</dbReference>
<dbReference type="InterPro" id="IPR001242">
    <property type="entry name" value="Condensation_dom"/>
</dbReference>
<evidence type="ECO:0000256" key="1">
    <source>
        <dbReference type="ARBA" id="ARBA00005179"/>
    </source>
</evidence>
<keyword evidence="3" id="KW-0597">Phosphoprotein</keyword>
<evidence type="ECO:0000256" key="5">
    <source>
        <dbReference type="ARBA" id="ARBA00022737"/>
    </source>
</evidence>
<evidence type="ECO:0000256" key="3">
    <source>
        <dbReference type="ARBA" id="ARBA00022553"/>
    </source>
</evidence>
<dbReference type="InterPro" id="IPR042099">
    <property type="entry name" value="ANL_N_sf"/>
</dbReference>
<dbReference type="NCBIfam" id="NF003417">
    <property type="entry name" value="PRK04813.1"/>
    <property type="match status" value="3"/>
</dbReference>
<accession>A0A5N6XNI1</accession>
<dbReference type="SUPFAM" id="SSF56801">
    <property type="entry name" value="Acetyl-CoA synthetase-like"/>
    <property type="match status" value="3"/>
</dbReference>
<evidence type="ECO:0000256" key="4">
    <source>
        <dbReference type="ARBA" id="ARBA00022598"/>
    </source>
</evidence>
<dbReference type="OrthoDB" id="416786at2759"/>
<dbReference type="Gene3D" id="3.30.300.30">
    <property type="match status" value="3"/>
</dbReference>
<dbReference type="InterPro" id="IPR020806">
    <property type="entry name" value="PKS_PP-bd"/>
</dbReference>
<dbReference type="FunFam" id="3.30.559.10:FF:000016">
    <property type="entry name" value="Nonribosomal peptide synthase Pes1"/>
    <property type="match status" value="1"/>
</dbReference>
<dbReference type="PANTHER" id="PTHR45527:SF1">
    <property type="entry name" value="FATTY ACID SYNTHASE"/>
    <property type="match status" value="1"/>
</dbReference>
<dbReference type="GO" id="GO:1904091">
    <property type="term" value="F:non-ribosomal peptide synthetase activity"/>
    <property type="evidence" value="ECO:0007669"/>
    <property type="project" value="UniProtKB-ARBA"/>
</dbReference>
<dbReference type="InterPro" id="IPR045851">
    <property type="entry name" value="AMP-bd_C_sf"/>
</dbReference>
<dbReference type="PROSITE" id="PS50075">
    <property type="entry name" value="CARRIER"/>
    <property type="match status" value="3"/>
</dbReference>
<gene>
    <name evidence="9" type="ORF">BDV24DRAFT_169885</name>
</gene>
<dbReference type="CDD" id="cd19534">
    <property type="entry name" value="E_NRPS"/>
    <property type="match status" value="1"/>
</dbReference>
<sequence>MTEPVRRGVGKLSVYEVLDEGTLREMHAAAGEATGDDIEKPGLASHDNEEISGDNLQGVVRMKERSLCNEDGLSKLEEWNSVVPGQVNRCVHDLIVERCRVQPDAPAVCAWDGDFTYGEVDALSSALAAYLAEHGVGPEVFVPLCFEKSRWTTVAMLAVMKAGGAFVLLDPSQPLPWLQELCAGVKAKVVLSSPKNESRSRELADVVIVPRSAESLLCHPHCFGTIASAQPHHAVYASFTSGSTGKPKAVVVEHSAYCSNVLAYSDELHLTKESRVLQLASYTFGASIMQMVTTLMVGGCICVPSESDCRENIATAACQLGVNWALFTHSILRTVRHEDMPHLKHVVLVGETPARHDITAWPDHVHVISAYGSAECSVCCTVAQNMGPLSDPRLIGKMTGSVSWVVEPDNHHELVPVGGVGELLVEGPILARGYLNDEEKTAEVFIEAPGWFSKFCERYNKTPRRGGRMYKTGDLVRYNADGSLTLIGRKDTQVKIRGQRVELSEVEYHVRQSLASNKGPPLVAEAVTPHGSDHPLLVIYLAIGEAANGSPDQVRAALERWTQGIEDRLRGQVPLYMIPSAYLAVATMPMTATGKTNRRRLRELGGALTQGQLAEMQPFRRALRAPTTAMEKQLHILWASVLNLTPDRIGADDSFLQIGGDSITAVQLVAAAREAGLSLTVADIFNTPRLSDMAHIAKAEQYVEETIAPFSLLHIRTDVDVARTQAAAQCGVDAGLVEDIFPCTPLQEGMLTMTARRPGDYVSQVVLELRDHINIGQFKQAWEEVVATIPVLRTRIVDLADHGLAQVVVTAQSLFVASMANQNLRAYLETDKRQTMDLGTALTRFAVVDDPRSLRPVFVWTIHHALFDAWSMPLVFRQVEQAYHGRTRDRLIPFQGFIKHMWQSGESTDAATEYWQSQLGGSEATPFPSLPRPGYQPRADDLVRHHISGVQWPQNNITASTVVRAAWAILVGQYTNTADVIFGATVSGRQEAVPGVERMAGPTIATVPVRVTWGWDDTIHGLLQRVQAQASSMTTHEQMGLQRIRRISSDTERGCQFQSLLVVQRSAQGSATDNTDGLFATPTDENIKVDEDARRLTASNSYAILAECHLEEDGVTVNLSFDSQVTTKAQVQRMVWHLEHLVREVCASRAREIKIRDASGLSSEDRRQLELWNGQVPERVERCVHDLIAERCRAQPDAPAVCAWDGDLTYNELNRLSSGLAAHLAGLGVGPEVFVPLLFEKSRWTTVAMVAVMKAGGAFVLLDPAHPVARRREICRAVSAELIVASAAQAATAGELAAQVVAVGDDTTTWTRTSLSWDGGSVVPDNALYAVFTSGSTGAPKGVVIPHSSFATSARAHGAAYGLTAESRMFQFSSYAFDAGITEILTTLSAGACVCVPADTTRRDDLTKAAGQLHVTSALLTPSTARLLQVGQLQMLRTLIFGGEAVTSRDIEMWINHVRVMNAYGPAECSVMATVQPDMASCDPNNVGHATGCVCWVVDRADHERLVPIGAVGELVIEGPIVGRGYLNNPAKTAAAFIDPPAWLRQFRTTYPGNPGGDRLYKTGDLVQYAADGSLRFIGRKDTQIKLRGQRIELGEVEHHIRQCFPGVHDVVAEVVSPGEAGRPVLVAFIHQGQTGLVGQEEDRPAARMLDREDILAAPTEAFRAAIAAAEAVLNDTVPSYMVPAVFLPLVGVPLTPTGKTDRRRLRERAAVLSHSELTAYYGTTTAKRAPATPAERTLQQLWAQTLNIPPDSIGADDSFFRLGGDSISAMQLSAHVRAAGFSLSVADIFHTKTIARLAPLLVTASRPLLDTHEAVEIPFDLTPIQRLFFDHNPHGANHFNQSFFLPVARPVAADTLARALHVIVRSHSMLRARFHQSDNGQWAQKVSAQVDRSYRYQSCQVASLAEARDIISASQQSLNFQHGPLLAADLIEIDGSTQYLSLVAHHLVIDLVSWRIILGDLEALLQTGELPTVPPLPFQTWGRLQGEYSRDHLAPAAALPSTTPAAPLDYWGPVGNANTHRDTLHGGFTLSTELTTALLGPANDALQTQPVEIFQAALWLSFVQSFPDRPPPTIFNEGHGREPWDPAIDLSRTVGWFTTIWPTSLEVEGDRHDVVDIVRRTKDARRRTPRNGWAYFASRFLNPAGQAAFETHGPVEIAFNYLGLYQQFEREGSILRPPVRLDGHPPDVAGDVQRFALIDVSAAVERGQLQFMFSYNRHLRHQDALDRWIARCEQVLQETVPRLLSTDPTYTLSDFPFLPLTYGSLDTFVHQTLPRMGLSCRDIEDAYPCSPVQQGILLSQARDARLYWPRFIWKVVPCSGLGAVDGDRLQRAWQQVVDRHAILRTVFVDGVDEQDYATQVVRRSTAADMVVVVAVASAGNDPMATLAKHQKAASRDGQPPHRLLVCTTPTETFCALEISHALIDAHTSRILQRDLQLAYDQRLPAEPGPLYQEYIAYLGGLSAAAAEAYWRSYIAGVGPCHLPTREAHGAGSPPQKTLKSANFSLGDGEGLRAFCQQHEVTLSNLFQVAWGLVLQAYTGADTACFGYLNSGRDIPVRGAHDIAGPFINMLVCRVARSPDTSVLTMVRHNHTEYLQSLPYQHYSLAGILHLADTAGRPLFNTSMSLQRFDGRQESEGDGSIRLESIGGEDPTEYDMAITIGVSEADIKVFIHYWSTSFSEEQSADIANTFRHIVGQIVQQPDMPAPQLDMISEEHRRQLQAWNGRVPERVERCVHDLIAEQCQAQPNAPAVCAWDGDLTYGELNRLSSGLAAHLAGLGVGPEVFVPLLFEKSRWTTVAMVAVMKAGGAFVLLDPAHPVARRREICRAVSAELIVASVAEAATAGELAPQVVAVGEAIMSSWADPGPQWDGSSVTPDNALYVVFTSGSTGTPKGVVIPHGPFSTSASAQGRGYPLTPDSRVLQFSSYAFDASTFETLTCLVFGGCLCIPSDDDRRNNLSTAAAKLGITFALLTPSAARLLQPASLTDLNTLVFVGEVVTSHDFLQWSERVPITNAYGPAECSAAASFYPTMRTANDISNIGWGAGCVCWVVDRADHERLVPIGAVGELVIEGPIVGRGYLNNPAKTAAAFINPPAWLRQFRTIYPGNPGGDRLYKTGDLVQYAADGSLQFIGRKDTQVKLRGQRIELGEVEHHTRICFPGARDVVAEIVTPEEAGRPPVLIAFVRVGQTGPVEQEEDRPAARILDGEDILAAPTEAFRAAIATAEAALHDTVPAYMVPAAFLPLVGVPLMATGKTDRQRLRERAAVLSRSELAVYYGTTTAKRAPTTPAERTLQQLWAQILNIPPDSIGADDSFFRLGGDSIAAMRVSALSRSSAFKVSVSDIFRHRYLSKISFNLSPEKADSSSPSFHPLSLVDPGISLQDISSSLSIEVHNIVDVVPATDSQVWFLTQWSSSLFPFQLTGQLDLTRLNFALRRLVEKHQILRTVFCEHHGRMLQVVLRQGYSHVEHIRTHRPLESVLRDFSDKERTRSSLLSQPFKLMVVSSSCTEHMLVLRLSHAQYDGYSLFPLLQELSFAYNDHSSSSSTVGSFSDYVYFSQQQRSTESKEFWEEQLHSSSITMIPFPPSGTDDGLISIREHTSIDLPTLPLDTTYPILVNAAIALVLSTLTNSDDVLFGLVVNTRTSPMQGIDAIVGPCINILPLRVLLHESEDAKDLCTYVREKYAKISQYCHLDLMRVAALNTSGPNSDGRLPYGCVVNHISADEGHEPLSLKGLSCSALQSAAAINLPNQILIRSVTQGGKLRIEVLSSVNAKLRANMSDFAHSIATRVLHVVRRFSEAPESTLSSMKLRP</sequence>
<evidence type="ECO:0000256" key="2">
    <source>
        <dbReference type="ARBA" id="ARBA00022450"/>
    </source>
</evidence>
<protein>
    <recommendedName>
        <fullName evidence="8">Carrier domain-containing protein</fullName>
    </recommendedName>
</protein>
<evidence type="ECO:0000259" key="8">
    <source>
        <dbReference type="PROSITE" id="PS50075"/>
    </source>
</evidence>
<dbReference type="Gene3D" id="1.10.1200.10">
    <property type="entry name" value="ACP-like"/>
    <property type="match status" value="3"/>
</dbReference>
<dbReference type="NCBIfam" id="TIGR01733">
    <property type="entry name" value="AA-adenyl-dom"/>
    <property type="match status" value="3"/>
</dbReference>
<dbReference type="FunFam" id="3.40.50.12780:FF:000014">
    <property type="entry name" value="Nonribosomal peptide synthetase 1"/>
    <property type="match status" value="3"/>
</dbReference>
<dbReference type="InterPro" id="IPR000873">
    <property type="entry name" value="AMP-dep_synth/lig_dom"/>
</dbReference>
<dbReference type="GO" id="GO:0044550">
    <property type="term" value="P:secondary metabolite biosynthetic process"/>
    <property type="evidence" value="ECO:0007669"/>
    <property type="project" value="TreeGrafter"/>
</dbReference>
<dbReference type="Pfam" id="PF00668">
    <property type="entry name" value="Condensation"/>
    <property type="match status" value="4"/>
</dbReference>
<dbReference type="GO" id="GO:0031177">
    <property type="term" value="F:phosphopantetheine binding"/>
    <property type="evidence" value="ECO:0007669"/>
    <property type="project" value="InterPro"/>
</dbReference>
<evidence type="ECO:0000313" key="9">
    <source>
        <dbReference type="EMBL" id="KAE8334731.1"/>
    </source>
</evidence>
<dbReference type="PROSITE" id="PS00012">
    <property type="entry name" value="PHOSPHOPANTETHEINE"/>
    <property type="match status" value="2"/>
</dbReference>
<dbReference type="SUPFAM" id="SSF47336">
    <property type="entry name" value="ACP-like"/>
    <property type="match status" value="3"/>
</dbReference>
<dbReference type="CDD" id="cd19545">
    <property type="entry name" value="FUM14_C_NRPS-like"/>
    <property type="match status" value="1"/>
</dbReference>
<evidence type="ECO:0000256" key="7">
    <source>
        <dbReference type="SAM" id="MobiDB-lite"/>
    </source>
</evidence>
<dbReference type="GO" id="GO:0005737">
    <property type="term" value="C:cytoplasm"/>
    <property type="evidence" value="ECO:0007669"/>
    <property type="project" value="TreeGrafter"/>
</dbReference>
<dbReference type="InterPro" id="IPR023213">
    <property type="entry name" value="CAT-like_dom_sf"/>
</dbReference>
<dbReference type="GO" id="GO:0043041">
    <property type="term" value="P:amino acid activation for nonribosomal peptide biosynthetic process"/>
    <property type="evidence" value="ECO:0007669"/>
    <property type="project" value="TreeGrafter"/>
</dbReference>
<dbReference type="Gene3D" id="3.30.559.30">
    <property type="entry name" value="Nonribosomal peptide synthetase, condensation domain"/>
    <property type="match status" value="4"/>
</dbReference>
<dbReference type="InterPro" id="IPR006162">
    <property type="entry name" value="Ppantetheine_attach_site"/>
</dbReference>
<dbReference type="PANTHER" id="PTHR45527">
    <property type="entry name" value="NONRIBOSOMAL PEPTIDE SYNTHETASE"/>
    <property type="match status" value="1"/>
</dbReference>